<evidence type="ECO:0000259" key="1">
    <source>
        <dbReference type="PROSITE" id="PS50112"/>
    </source>
</evidence>
<dbReference type="Gene3D" id="3.20.20.450">
    <property type="entry name" value="EAL domain"/>
    <property type="match status" value="1"/>
</dbReference>
<dbReference type="RefSeq" id="WP_322473399.1">
    <property type="nucleotide sequence ID" value="NZ_JBHRZG010000004.1"/>
</dbReference>
<dbReference type="InterPro" id="IPR001610">
    <property type="entry name" value="PAC"/>
</dbReference>
<evidence type="ECO:0000259" key="2">
    <source>
        <dbReference type="PROSITE" id="PS50113"/>
    </source>
</evidence>
<keyword evidence="6" id="KW-1185">Reference proteome</keyword>
<dbReference type="PANTHER" id="PTHR44757">
    <property type="entry name" value="DIGUANYLATE CYCLASE DGCP"/>
    <property type="match status" value="1"/>
</dbReference>
<dbReference type="PROSITE" id="PS50113">
    <property type="entry name" value="PAC"/>
    <property type="match status" value="3"/>
</dbReference>
<dbReference type="Proteomes" id="UP001595803">
    <property type="component" value="Unassembled WGS sequence"/>
</dbReference>
<organism evidence="5 6">
    <name type="scientific">Deinococcus rufus</name>
    <dbReference type="NCBI Taxonomy" id="2136097"/>
    <lineage>
        <taxon>Bacteria</taxon>
        <taxon>Thermotogati</taxon>
        <taxon>Deinococcota</taxon>
        <taxon>Deinococci</taxon>
        <taxon>Deinococcales</taxon>
        <taxon>Deinococcaceae</taxon>
        <taxon>Deinococcus</taxon>
    </lineage>
</organism>
<feature type="domain" description="PAC" evidence="2">
    <location>
        <begin position="354"/>
        <end position="406"/>
    </location>
</feature>
<accession>A0ABV7Z560</accession>
<dbReference type="Pfam" id="PF08448">
    <property type="entry name" value="PAS_4"/>
    <property type="match status" value="2"/>
</dbReference>
<dbReference type="InterPro" id="IPR029016">
    <property type="entry name" value="GAF-like_dom_sf"/>
</dbReference>
<dbReference type="InterPro" id="IPR035919">
    <property type="entry name" value="EAL_sf"/>
</dbReference>
<dbReference type="SMART" id="SM00091">
    <property type="entry name" value="PAS"/>
    <property type="match status" value="3"/>
</dbReference>
<feature type="domain" description="PAS" evidence="1">
    <location>
        <begin position="281"/>
        <end position="344"/>
    </location>
</feature>
<name>A0ABV7Z560_9DEIO</name>
<protein>
    <submittedName>
        <fullName evidence="5">EAL domain-containing protein</fullName>
    </submittedName>
</protein>
<dbReference type="Pfam" id="PF13426">
    <property type="entry name" value="PAS_9"/>
    <property type="match status" value="1"/>
</dbReference>
<dbReference type="Gene3D" id="3.30.70.270">
    <property type="match status" value="1"/>
</dbReference>
<dbReference type="InterPro" id="IPR003018">
    <property type="entry name" value="GAF"/>
</dbReference>
<dbReference type="PROSITE" id="PS50883">
    <property type="entry name" value="EAL"/>
    <property type="match status" value="1"/>
</dbReference>
<feature type="domain" description="EAL" evidence="3">
    <location>
        <begin position="869"/>
        <end position="1123"/>
    </location>
</feature>
<dbReference type="Pfam" id="PF00990">
    <property type="entry name" value="GGDEF"/>
    <property type="match status" value="1"/>
</dbReference>
<feature type="domain" description="PAC" evidence="2">
    <location>
        <begin position="480"/>
        <end position="534"/>
    </location>
</feature>
<dbReference type="PROSITE" id="PS50112">
    <property type="entry name" value="PAS"/>
    <property type="match status" value="2"/>
</dbReference>
<dbReference type="SMART" id="SM00267">
    <property type="entry name" value="GGDEF"/>
    <property type="match status" value="1"/>
</dbReference>
<evidence type="ECO:0000313" key="5">
    <source>
        <dbReference type="EMBL" id="MFC3832130.1"/>
    </source>
</evidence>
<dbReference type="InterPro" id="IPR001633">
    <property type="entry name" value="EAL_dom"/>
</dbReference>
<sequence length="1128" mass="125388">MDTPPPDPRVEALRHLRILDTPPEAPYEDVVRLVARRFDVPIALVNFIDADRQWTKAQVGIDLGPLPLDQSGCAVTVRENTPVVAPDTTLDPRFRHLDAVTGPAGIRFYAGVPVVTASGHAVGTVCVLDRRPRTFTDEDLRDLRAYADLVSHSLAARPEAMTRLDALDALEAHDLAIVAVDADRRILFLNGAARHLYRVQADPRGELFTALAHAAFLNATDRARCEAAMRDGQPWIGDALHTRHDGQVMQVELRVSPTFDREGQPRGHVLLVRDVTQQRRAETLKEQLLGHAEETLSLHAPDGTVLYVNRTDAHRTGLTPETLVGRNGFEIIHPDDHHRVRHAFTHPHPDGAPHRVTWRQRTLDGSWRSMESMLAPITDAGGHLQHILMVSRDVTERLVNEERLRLLESAVLASRQGLIITTAASVDGPGPRVVFVNEAFTRLSGYAPEDIVGRSPTILHGPDTDPDTVRRIVDGGRRWVSMDETILHYAKGGQPYWVQMSMTPVKDTAGWHSHWVSVMRDVTRDRQQDLLNRDRREVLERVTRDRPLPEVLGALLDKVRHQMPDVLPSVLLLQDGRLSPATDDGLPRGLRDAVTGLEPGPHGTPCGQAVHHARTVIAADLLNDPQWAHMQQLARSLDVRSCWSTPILSGENTVLGTFAVYARQPRAPSPWELAVLEDTARLTAVIVARYRAQEDTRRLALYDPLTDLPNRRSFTDLVRQAIHAHRPGTLVAVGLLDVDRFKNVNDSFGHALGDDLLRQVAARLQGALGRDGQVARMGGDEFTFLAVLACAADLQPYAQRVLGAFDASFDLAGQEVFMRSSVGIALYPDDAHTPDELLRLADIAMYHAKRRDLGWAAMRSGGRASARRRVQLEVALHHALERDELRAHYQPIVDARTGQAVEVEALMRWHSRDHGPVSPAEFIPVAEDTAQIVTLGQWMLRQACHDVARLQRTHPGLRVAVNVSPKQFQHPDLVGMVRAALRDHDLPPGQLTLEITEGVMMDQVESVRRICELRALGVRVAIDDFGTGFSSLHYLKNLPLNSLKIDRTFVEQLRQHPQGVDAHIMQSVAHLCRGLDLELTAEGVETREQTELLRGMGMTLLQGWHFARDLPIDALSAWLDAHAPHAAP</sequence>
<feature type="domain" description="PAS" evidence="1">
    <location>
        <begin position="426"/>
        <end position="455"/>
    </location>
</feature>
<dbReference type="NCBIfam" id="TIGR00229">
    <property type="entry name" value="sensory_box"/>
    <property type="match status" value="3"/>
</dbReference>
<dbReference type="InterPro" id="IPR000700">
    <property type="entry name" value="PAS-assoc_C"/>
</dbReference>
<evidence type="ECO:0000259" key="4">
    <source>
        <dbReference type="PROSITE" id="PS50887"/>
    </source>
</evidence>
<dbReference type="CDD" id="cd00130">
    <property type="entry name" value="PAS"/>
    <property type="match status" value="3"/>
</dbReference>
<feature type="domain" description="GGDEF" evidence="4">
    <location>
        <begin position="729"/>
        <end position="863"/>
    </location>
</feature>
<gene>
    <name evidence="5" type="ORF">ACFOSB_04615</name>
</gene>
<dbReference type="CDD" id="cd01948">
    <property type="entry name" value="EAL"/>
    <property type="match status" value="1"/>
</dbReference>
<dbReference type="Gene3D" id="3.30.450.20">
    <property type="entry name" value="PAS domain"/>
    <property type="match status" value="3"/>
</dbReference>
<dbReference type="SUPFAM" id="SSF55785">
    <property type="entry name" value="PYP-like sensor domain (PAS domain)"/>
    <property type="match status" value="3"/>
</dbReference>
<dbReference type="InterPro" id="IPR029787">
    <property type="entry name" value="Nucleotide_cyclase"/>
</dbReference>
<dbReference type="InterPro" id="IPR035965">
    <property type="entry name" value="PAS-like_dom_sf"/>
</dbReference>
<dbReference type="SMART" id="SM00052">
    <property type="entry name" value="EAL"/>
    <property type="match status" value="1"/>
</dbReference>
<dbReference type="InterPro" id="IPR013656">
    <property type="entry name" value="PAS_4"/>
</dbReference>
<proteinExistence type="predicted"/>
<dbReference type="InterPro" id="IPR000014">
    <property type="entry name" value="PAS"/>
</dbReference>
<dbReference type="SMART" id="SM00086">
    <property type="entry name" value="PAC"/>
    <property type="match status" value="3"/>
</dbReference>
<dbReference type="PROSITE" id="PS50887">
    <property type="entry name" value="GGDEF"/>
    <property type="match status" value="1"/>
</dbReference>
<dbReference type="InterPro" id="IPR052155">
    <property type="entry name" value="Biofilm_reg_signaling"/>
</dbReference>
<dbReference type="InterPro" id="IPR043128">
    <property type="entry name" value="Rev_trsase/Diguanyl_cyclase"/>
</dbReference>
<dbReference type="InterPro" id="IPR000160">
    <property type="entry name" value="GGDEF_dom"/>
</dbReference>
<dbReference type="SUPFAM" id="SSF55073">
    <property type="entry name" value="Nucleotide cyclase"/>
    <property type="match status" value="1"/>
</dbReference>
<dbReference type="EMBL" id="JBHRZG010000004">
    <property type="protein sequence ID" value="MFC3832130.1"/>
    <property type="molecule type" value="Genomic_DNA"/>
</dbReference>
<reference evidence="6" key="1">
    <citation type="journal article" date="2019" name="Int. J. Syst. Evol. Microbiol.">
        <title>The Global Catalogue of Microorganisms (GCM) 10K type strain sequencing project: providing services to taxonomists for standard genome sequencing and annotation.</title>
        <authorList>
            <consortium name="The Broad Institute Genomics Platform"/>
            <consortium name="The Broad Institute Genome Sequencing Center for Infectious Disease"/>
            <person name="Wu L."/>
            <person name="Ma J."/>
        </authorList>
    </citation>
    <scope>NUCLEOTIDE SEQUENCE [LARGE SCALE GENOMIC DNA]</scope>
    <source>
        <strain evidence="6">CCTCC AB 2017081</strain>
    </source>
</reference>
<dbReference type="Pfam" id="PF00563">
    <property type="entry name" value="EAL"/>
    <property type="match status" value="1"/>
</dbReference>
<dbReference type="NCBIfam" id="TIGR00254">
    <property type="entry name" value="GGDEF"/>
    <property type="match status" value="1"/>
</dbReference>
<evidence type="ECO:0000259" key="3">
    <source>
        <dbReference type="PROSITE" id="PS50883"/>
    </source>
</evidence>
<evidence type="ECO:0000313" key="6">
    <source>
        <dbReference type="Proteomes" id="UP001595803"/>
    </source>
</evidence>
<dbReference type="PANTHER" id="PTHR44757:SF2">
    <property type="entry name" value="BIOFILM ARCHITECTURE MAINTENANCE PROTEIN MBAA"/>
    <property type="match status" value="1"/>
</dbReference>
<dbReference type="SMART" id="SM00065">
    <property type="entry name" value="GAF"/>
    <property type="match status" value="2"/>
</dbReference>
<dbReference type="Gene3D" id="3.30.450.40">
    <property type="match status" value="2"/>
</dbReference>
<dbReference type="SUPFAM" id="SSF141868">
    <property type="entry name" value="EAL domain-like"/>
    <property type="match status" value="1"/>
</dbReference>
<dbReference type="CDD" id="cd01949">
    <property type="entry name" value="GGDEF"/>
    <property type="match status" value="1"/>
</dbReference>
<comment type="caution">
    <text evidence="5">The sequence shown here is derived from an EMBL/GenBank/DDBJ whole genome shotgun (WGS) entry which is preliminary data.</text>
</comment>
<dbReference type="Pfam" id="PF01590">
    <property type="entry name" value="GAF"/>
    <property type="match status" value="2"/>
</dbReference>
<feature type="domain" description="PAC" evidence="2">
    <location>
        <begin position="235"/>
        <end position="287"/>
    </location>
</feature>
<dbReference type="SUPFAM" id="SSF55781">
    <property type="entry name" value="GAF domain-like"/>
    <property type="match status" value="2"/>
</dbReference>